<evidence type="ECO:0000313" key="6">
    <source>
        <dbReference type="Proteomes" id="UP000006671"/>
    </source>
</evidence>
<evidence type="ECO:0000259" key="4">
    <source>
        <dbReference type="PROSITE" id="PS51987"/>
    </source>
</evidence>
<dbReference type="Gene3D" id="3.30.590.10">
    <property type="entry name" value="Glutamine synthetase/guanido kinase, catalytic domain"/>
    <property type="match status" value="1"/>
</dbReference>
<dbReference type="STRING" id="5762.D2VWD2"/>
<gene>
    <name evidence="5" type="ORF">NAEGRDRAFT_52785</name>
</gene>
<dbReference type="GeneID" id="8858873"/>
<dbReference type="InterPro" id="IPR014746">
    <property type="entry name" value="Gln_synth/guanido_kin_cat_dom"/>
</dbReference>
<evidence type="ECO:0000256" key="2">
    <source>
        <dbReference type="PROSITE-ProRule" id="PRU01331"/>
    </source>
</evidence>
<dbReference type="EMBL" id="GG738904">
    <property type="protein sequence ID" value="EFC38879.1"/>
    <property type="molecule type" value="Genomic_DNA"/>
</dbReference>
<comment type="similarity">
    <text evidence="2 3">Belongs to the glutamine synthetase family.</text>
</comment>
<dbReference type="PROSITE" id="PS51987">
    <property type="entry name" value="GS_CATALYTIC"/>
    <property type="match status" value="1"/>
</dbReference>
<feature type="domain" description="GS catalytic" evidence="4">
    <location>
        <begin position="101"/>
        <end position="440"/>
    </location>
</feature>
<accession>D2VWD2</accession>
<dbReference type="OMA" id="VCMAKPL"/>
<dbReference type="Pfam" id="PF00120">
    <property type="entry name" value="Gln-synt_C"/>
    <property type="match status" value="1"/>
</dbReference>
<dbReference type="InterPro" id="IPR008146">
    <property type="entry name" value="Gln_synth_cat_dom"/>
</dbReference>
<reference evidence="5 6" key="1">
    <citation type="journal article" date="2010" name="Cell">
        <title>The genome of Naegleria gruberi illuminates early eukaryotic versatility.</title>
        <authorList>
            <person name="Fritz-Laylin L.K."/>
            <person name="Prochnik S.E."/>
            <person name="Ginger M.L."/>
            <person name="Dacks J.B."/>
            <person name="Carpenter M.L."/>
            <person name="Field M.C."/>
            <person name="Kuo A."/>
            <person name="Paredez A."/>
            <person name="Chapman J."/>
            <person name="Pham J."/>
            <person name="Shu S."/>
            <person name="Neupane R."/>
            <person name="Cipriano M."/>
            <person name="Mancuso J."/>
            <person name="Tu H."/>
            <person name="Salamov A."/>
            <person name="Lindquist E."/>
            <person name="Shapiro H."/>
            <person name="Lucas S."/>
            <person name="Grigoriev I.V."/>
            <person name="Cande W.Z."/>
            <person name="Fulton C."/>
            <person name="Rokhsar D.S."/>
            <person name="Dawson S.C."/>
        </authorList>
    </citation>
    <scope>NUCLEOTIDE SEQUENCE [LARGE SCALE GENOMIC DNA]</scope>
    <source>
        <strain evidence="5 6">NEG-M</strain>
    </source>
</reference>
<dbReference type="SMART" id="SM01230">
    <property type="entry name" value="Gln-synt_C"/>
    <property type="match status" value="1"/>
</dbReference>
<evidence type="ECO:0000256" key="1">
    <source>
        <dbReference type="ARBA" id="ARBA00022598"/>
    </source>
</evidence>
<dbReference type="PANTHER" id="PTHR43785">
    <property type="entry name" value="GAMMA-GLUTAMYLPUTRESCINE SYNTHETASE"/>
    <property type="match status" value="1"/>
</dbReference>
<dbReference type="Proteomes" id="UP000006671">
    <property type="component" value="Unassembled WGS sequence"/>
</dbReference>
<dbReference type="RefSeq" id="XP_002671623.1">
    <property type="nucleotide sequence ID" value="XM_002671577.1"/>
</dbReference>
<dbReference type="SUPFAM" id="SSF54368">
    <property type="entry name" value="Glutamine synthetase, N-terminal domain"/>
    <property type="match status" value="1"/>
</dbReference>
<dbReference type="OrthoDB" id="77835at2759"/>
<proteinExistence type="inferred from homology"/>
<dbReference type="Gene3D" id="3.10.20.70">
    <property type="entry name" value="Glutamine synthetase, N-terminal domain"/>
    <property type="match status" value="1"/>
</dbReference>
<evidence type="ECO:0000313" key="5">
    <source>
        <dbReference type="EMBL" id="EFC38879.1"/>
    </source>
</evidence>
<dbReference type="AlphaFoldDB" id="D2VWD2"/>
<dbReference type="GO" id="GO:0006542">
    <property type="term" value="P:glutamine biosynthetic process"/>
    <property type="evidence" value="ECO:0007669"/>
    <property type="project" value="InterPro"/>
</dbReference>
<protein>
    <submittedName>
        <fullName evidence="5">Predicted protein</fullName>
    </submittedName>
</protein>
<name>D2VWD2_NAEGR</name>
<dbReference type="VEuPathDB" id="AmoebaDB:NAEGRDRAFT_52785"/>
<dbReference type="SUPFAM" id="SSF55931">
    <property type="entry name" value="Glutamine synthetase/guanido kinase"/>
    <property type="match status" value="1"/>
</dbReference>
<dbReference type="InterPro" id="IPR036651">
    <property type="entry name" value="Gln_synt_N_sf"/>
</dbReference>
<dbReference type="PANTHER" id="PTHR43785:SF12">
    <property type="entry name" value="TYPE-1 GLUTAMINE SYNTHETASE 2"/>
    <property type="match status" value="1"/>
</dbReference>
<evidence type="ECO:0000256" key="3">
    <source>
        <dbReference type="RuleBase" id="RU000384"/>
    </source>
</evidence>
<keyword evidence="1" id="KW-0436">Ligase</keyword>
<sequence>MTTPTLSNPPPITIEELLQDDCMKKGASIDGSSVGFALVNQSDLRLRPDPKAIFELPPISMISNPNPESVNCPMLKKPMRRIVVLCHVVGKDSGAHFDSDCRYILERTVEKYLTAKNRRMTFKIEPEFYLLDKETRKPLDQCKYSTMYPFAKGQAFIMDLSLECRRLNIPVQVLHHECGIGQYEIEMNHVDLLKQADNLVMFKSLSHVIADRHGLEINFMPKPFRDQAGSGQHIHMRMFKQDETGKEINAFGNFEGAQDELGAQGKSYVAGILKHVKGITAIANPTINSYKRLVNGFEAPTIACWGYKNRTALLRVPLFTSANDAAVEIRSPDLLSNPYLLFSVLIAAGVQGMEDQLEAPPARTDNVFDYSDEELKKEGLELLPENLLEAIKEFEKDPLMKEVFLEHNFNMFKMAKRAEWDKYVHHCVTDWEFERYSNFM</sequence>
<dbReference type="KEGG" id="ngr:NAEGRDRAFT_52785"/>
<dbReference type="eggNOG" id="KOG0683">
    <property type="taxonomic scope" value="Eukaryota"/>
</dbReference>
<dbReference type="InParanoid" id="D2VWD2"/>
<dbReference type="GO" id="GO:0004356">
    <property type="term" value="F:glutamine synthetase activity"/>
    <property type="evidence" value="ECO:0007669"/>
    <property type="project" value="InterPro"/>
</dbReference>
<keyword evidence="6" id="KW-1185">Reference proteome</keyword>
<organism evidence="6">
    <name type="scientific">Naegleria gruberi</name>
    <name type="common">Amoeba</name>
    <dbReference type="NCBI Taxonomy" id="5762"/>
    <lineage>
        <taxon>Eukaryota</taxon>
        <taxon>Discoba</taxon>
        <taxon>Heterolobosea</taxon>
        <taxon>Tetramitia</taxon>
        <taxon>Eutetramitia</taxon>
        <taxon>Vahlkampfiidae</taxon>
        <taxon>Naegleria</taxon>
    </lineage>
</organism>